<accession>A0AC61TIB8</accession>
<reference evidence="1" key="1">
    <citation type="submission" date="2021-09" db="EMBL/GenBank/DDBJ databases">
        <title>Comparative genomics of Edwardsiella genus reveals species-based diversity.</title>
        <authorList>
            <person name="Tekedar H.C."/>
            <person name="Kumru S."/>
            <person name="Waldbieser G.C."/>
            <person name="Reichley S.R."/>
            <person name="Lawrence M.L."/>
            <person name="Griffin M.J."/>
        </authorList>
    </citation>
    <scope>NUCLEOTIDE SEQUENCE</scope>
    <source>
        <strain evidence="1">ATCC 15947</strain>
    </source>
</reference>
<protein>
    <submittedName>
        <fullName evidence="1">Phage tail protein</fullName>
    </submittedName>
</protein>
<organism evidence="1 2">
    <name type="scientific">Edwardsiella tarda ATCC 15947 = NBRC 105688</name>
    <dbReference type="NCBI Taxonomy" id="667121"/>
    <lineage>
        <taxon>Bacteria</taxon>
        <taxon>Pseudomonadati</taxon>
        <taxon>Pseudomonadota</taxon>
        <taxon>Gammaproteobacteria</taxon>
        <taxon>Enterobacterales</taxon>
        <taxon>Hafniaceae</taxon>
        <taxon>Edwardsiella</taxon>
    </lineage>
</organism>
<keyword evidence="2" id="KW-1185">Reference proteome</keyword>
<name>A0AC61TIB8_EDWTA</name>
<proteinExistence type="predicted"/>
<dbReference type="EMBL" id="CP084506">
    <property type="protein sequence ID" value="UCQ00297.1"/>
    <property type="molecule type" value="Genomic_DNA"/>
</dbReference>
<dbReference type="Proteomes" id="UP000245918">
    <property type="component" value="Chromosome"/>
</dbReference>
<evidence type="ECO:0000313" key="1">
    <source>
        <dbReference type="EMBL" id="UCQ00297.1"/>
    </source>
</evidence>
<sequence>MFSRLHDSITFFAAAIVTGIGVMTISEKIALAGLLLGVISGWRAWLHRGRMERAQNRRNELIAQLLQQSQQHNMTDEAQKILQQEAGDDAHTR</sequence>
<evidence type="ECO:0000313" key="2">
    <source>
        <dbReference type="Proteomes" id="UP000245918"/>
    </source>
</evidence>
<gene>
    <name evidence="1" type="ORF">DCL27_00340</name>
</gene>